<comment type="subcellular location">
    <subcellularLocation>
        <location evidence="1">Nucleus</location>
    </subcellularLocation>
</comment>
<feature type="domain" description="C2H2-type" evidence="11">
    <location>
        <begin position="1829"/>
        <end position="1859"/>
    </location>
</feature>
<dbReference type="InterPro" id="IPR013087">
    <property type="entry name" value="Znf_C2H2_type"/>
</dbReference>
<feature type="compositionally biased region" description="Acidic residues" evidence="10">
    <location>
        <begin position="864"/>
        <end position="873"/>
    </location>
</feature>
<feature type="compositionally biased region" description="Acidic residues" evidence="10">
    <location>
        <begin position="14"/>
        <end position="45"/>
    </location>
</feature>
<feature type="domain" description="C2H2-type" evidence="11">
    <location>
        <begin position="1646"/>
        <end position="1675"/>
    </location>
</feature>
<dbReference type="PANTHER" id="PTHR46179">
    <property type="entry name" value="ZINC FINGER PROTEIN"/>
    <property type="match status" value="1"/>
</dbReference>
<dbReference type="FunFam" id="3.30.160.60:FF:000072">
    <property type="entry name" value="zinc finger protein 143 isoform X1"/>
    <property type="match status" value="1"/>
</dbReference>
<dbReference type="SUPFAM" id="SSF57667">
    <property type="entry name" value="beta-beta-alpha zinc fingers"/>
    <property type="match status" value="10"/>
</dbReference>
<evidence type="ECO:0000256" key="4">
    <source>
        <dbReference type="ARBA" id="ARBA00022771"/>
    </source>
</evidence>
<feature type="domain" description="C2H2-type" evidence="11">
    <location>
        <begin position="1861"/>
        <end position="1891"/>
    </location>
</feature>
<feature type="region of interest" description="Disordered" evidence="10">
    <location>
        <begin position="1490"/>
        <end position="1537"/>
    </location>
</feature>
<keyword evidence="6" id="KW-0805">Transcription regulation</keyword>
<feature type="compositionally biased region" description="Acidic residues" evidence="10">
    <location>
        <begin position="1404"/>
        <end position="1435"/>
    </location>
</feature>
<feature type="domain" description="C2H2-type" evidence="11">
    <location>
        <begin position="734"/>
        <end position="763"/>
    </location>
</feature>
<feature type="compositionally biased region" description="Acidic residues" evidence="10">
    <location>
        <begin position="1954"/>
        <end position="1980"/>
    </location>
</feature>
<keyword evidence="3" id="KW-0677">Repeat</keyword>
<keyword evidence="5" id="KW-0862">Zinc</keyword>
<feature type="domain" description="C2H2-type" evidence="11">
    <location>
        <begin position="606"/>
        <end position="635"/>
    </location>
</feature>
<evidence type="ECO:0000256" key="9">
    <source>
        <dbReference type="PROSITE-ProRule" id="PRU00042"/>
    </source>
</evidence>
<proteinExistence type="predicted"/>
<dbReference type="OrthoDB" id="6508709at2759"/>
<dbReference type="EMBL" id="CAJPIZ010004000">
    <property type="protein sequence ID" value="CAG2107055.1"/>
    <property type="molecule type" value="Genomic_DNA"/>
</dbReference>
<feature type="compositionally biased region" description="Polar residues" evidence="10">
    <location>
        <begin position="2015"/>
        <end position="2028"/>
    </location>
</feature>
<feature type="domain" description="C2H2-type" evidence="11">
    <location>
        <begin position="172"/>
        <end position="201"/>
    </location>
</feature>
<feature type="compositionally biased region" description="Basic and acidic residues" evidence="10">
    <location>
        <begin position="1507"/>
        <end position="1534"/>
    </location>
</feature>
<feature type="compositionally biased region" description="Acidic residues" evidence="10">
    <location>
        <begin position="103"/>
        <end position="112"/>
    </location>
</feature>
<feature type="region of interest" description="Disordered" evidence="10">
    <location>
        <begin position="1932"/>
        <end position="2044"/>
    </location>
</feature>
<evidence type="ECO:0000256" key="6">
    <source>
        <dbReference type="ARBA" id="ARBA00023015"/>
    </source>
</evidence>
<feature type="domain" description="C2H2-type" evidence="11">
    <location>
        <begin position="1573"/>
        <end position="1604"/>
    </location>
</feature>
<evidence type="ECO:0000256" key="10">
    <source>
        <dbReference type="SAM" id="MobiDB-lite"/>
    </source>
</evidence>
<dbReference type="GO" id="GO:0006357">
    <property type="term" value="P:regulation of transcription by RNA polymerase II"/>
    <property type="evidence" value="ECO:0007669"/>
    <property type="project" value="TreeGrafter"/>
</dbReference>
<keyword evidence="8" id="KW-0539">Nucleus</keyword>
<feature type="region of interest" description="Disordered" evidence="10">
    <location>
        <begin position="835"/>
        <end position="877"/>
    </location>
</feature>
<dbReference type="InterPro" id="IPR051061">
    <property type="entry name" value="Zinc_finger_trans_reg"/>
</dbReference>
<evidence type="ECO:0000256" key="3">
    <source>
        <dbReference type="ARBA" id="ARBA00022737"/>
    </source>
</evidence>
<keyword evidence="13" id="KW-1185">Reference proteome</keyword>
<feature type="compositionally biased region" description="Basic and acidic residues" evidence="10">
    <location>
        <begin position="1932"/>
        <end position="1952"/>
    </location>
</feature>
<dbReference type="InterPro" id="IPR036236">
    <property type="entry name" value="Znf_C2H2_sf"/>
</dbReference>
<evidence type="ECO:0000313" key="12">
    <source>
        <dbReference type="EMBL" id="CAD7626625.1"/>
    </source>
</evidence>
<organism evidence="12">
    <name type="scientific">Medioppia subpectinata</name>
    <dbReference type="NCBI Taxonomy" id="1979941"/>
    <lineage>
        <taxon>Eukaryota</taxon>
        <taxon>Metazoa</taxon>
        <taxon>Ecdysozoa</taxon>
        <taxon>Arthropoda</taxon>
        <taxon>Chelicerata</taxon>
        <taxon>Arachnida</taxon>
        <taxon>Acari</taxon>
        <taxon>Acariformes</taxon>
        <taxon>Sarcoptiformes</taxon>
        <taxon>Oribatida</taxon>
        <taxon>Brachypylina</taxon>
        <taxon>Oppioidea</taxon>
        <taxon>Oppiidae</taxon>
        <taxon>Medioppia</taxon>
    </lineage>
</organism>
<feature type="domain" description="C2H2-type" evidence="11">
    <location>
        <begin position="2217"/>
        <end position="2247"/>
    </location>
</feature>
<feature type="region of interest" description="Disordered" evidence="10">
    <location>
        <begin position="884"/>
        <end position="903"/>
    </location>
</feature>
<feature type="compositionally biased region" description="Basic and acidic residues" evidence="10">
    <location>
        <begin position="1"/>
        <end position="12"/>
    </location>
</feature>
<feature type="domain" description="C2H2-type" evidence="11">
    <location>
        <begin position="649"/>
        <end position="678"/>
    </location>
</feature>
<feature type="domain" description="C2H2-type" evidence="11">
    <location>
        <begin position="2085"/>
        <end position="2116"/>
    </location>
</feature>
<dbReference type="GO" id="GO:0008270">
    <property type="term" value="F:zinc ion binding"/>
    <property type="evidence" value="ECO:0007669"/>
    <property type="project" value="UniProtKB-KW"/>
</dbReference>
<dbReference type="FunFam" id="3.30.160.60:FF:000125">
    <property type="entry name" value="Putative zinc finger protein 143"/>
    <property type="match status" value="2"/>
</dbReference>
<evidence type="ECO:0000313" key="13">
    <source>
        <dbReference type="Proteomes" id="UP000759131"/>
    </source>
</evidence>
<feature type="compositionally biased region" description="Basic and acidic residues" evidence="10">
    <location>
        <begin position="1436"/>
        <end position="1446"/>
    </location>
</feature>
<feature type="domain" description="C2H2-type" evidence="11">
    <location>
        <begin position="1801"/>
        <end position="1828"/>
    </location>
</feature>
<feature type="domain" description="C2H2-type" evidence="11">
    <location>
        <begin position="1675"/>
        <end position="1705"/>
    </location>
</feature>
<feature type="compositionally biased region" description="Polar residues" evidence="10">
    <location>
        <begin position="56"/>
        <end position="79"/>
    </location>
</feature>
<protein>
    <recommendedName>
        <fullName evidence="11">C2H2-type domain-containing protein</fullName>
    </recommendedName>
</protein>
<dbReference type="FunFam" id="3.30.160.60:FF:000446">
    <property type="entry name" value="Zinc finger protein"/>
    <property type="match status" value="1"/>
</dbReference>
<evidence type="ECO:0000259" key="11">
    <source>
        <dbReference type="PROSITE" id="PS50157"/>
    </source>
</evidence>
<keyword evidence="2" id="KW-0479">Metal-binding</keyword>
<feature type="region of interest" description="Disordered" evidence="10">
    <location>
        <begin position="398"/>
        <end position="430"/>
    </location>
</feature>
<feature type="domain" description="C2H2-type" evidence="11">
    <location>
        <begin position="299"/>
        <end position="328"/>
    </location>
</feature>
<evidence type="ECO:0000256" key="5">
    <source>
        <dbReference type="ARBA" id="ARBA00022833"/>
    </source>
</evidence>
<dbReference type="Pfam" id="PF00096">
    <property type="entry name" value="zf-C2H2"/>
    <property type="match status" value="4"/>
</dbReference>
<feature type="domain" description="C2H2-type" evidence="11">
    <location>
        <begin position="1201"/>
        <end position="1229"/>
    </location>
</feature>
<dbReference type="Proteomes" id="UP000759131">
    <property type="component" value="Unassembled WGS sequence"/>
</dbReference>
<feature type="domain" description="C2H2-type" evidence="11">
    <location>
        <begin position="1323"/>
        <end position="1350"/>
    </location>
</feature>
<feature type="non-terminal residue" evidence="12">
    <location>
        <position position="1"/>
    </location>
</feature>
<feature type="domain" description="C2H2-type" evidence="11">
    <location>
        <begin position="2159"/>
        <end position="2188"/>
    </location>
</feature>
<sequence length="2460" mass="284586">QTIQDNREKTSAEEVVDSEDNESNDGIDCQINDEIDVGSDAEDNEDNNHMNEDLNIKTNELNDNSSDNQCSHGLNTTYNTRKRKYTSMESNDSESEEYRPDLSDNEMDDNCGDEGMSGKRLRRAPDGKYLCHYKGCEKSYTDRTTLRRHRSTHLSDEMKASMGYKRRSNGQFVCLINTCNAVFNAKLVLRSHQMSHLKEPLKCPQTDCPFAAHTRAAFQRHAKTHIKREKCLPIDCPNDVNEELNVESIDSQIVSEINSKTYDKHKSTESEDNGSDLSDYEMDDKWMCWIEPSKTNGKFVCDYRGCDRAFPETTHLKRHAFSHLSAKTKTSMVYKKRTDGWCVCLMNACNAVYKDVRSLRGHQMSHLKAPLKCPPIDSTTELNKDLNGESIDSQIECEINTKTNGKRKPKSLQSEGNGEEPEECSTRLNDNEMDDKCDDQWIGWKPTRNEDKKYVCDYRGCGRTAITPFALRMHAFNHLNATLKKSLAFKTRSDGIYVCLWGECIKTYKTIGDIRAHVMSHLKDPLKWSQTCCRNELDEELNDESIDSQRGSELNTETNDKRKQESKGNGEPEECGSGLSDNEMDDKSCDEWMGEKELRQASNGKYLCDYRGCGLSFTVPSYLRRHAFSHLNANEKKSMAFKKRSDRRYVCLMGACNETFKDIRTLRGHQMSHLREPLKCPQTDCLFAAVTRAALTQHLKTHPKPYPCNTCGQHFATTQRLAVHKTIHNDADKFRCDWPDCGRLFTQKHHLRDHMNTHTGAVQHACQWPGCANTYTNSNSLKAHVNRVHKGLAEYRCHWPECDYQTTNRIRLNNHIHRQHEETDFQLFGQTSDESMDEVLTQREDNTRHETQDNREKTSAEEVVASEDNESNDGIDCHINIDETDGGSVAEENHMNEDSNNKTKEINEEMNCVSSDETIIGSDGEDYTRDETQSESESDLKPKLNKKCSIDVKRKHKSNKTKDIVNNIKTNKNRSKDNKTGLKTDTDPKRRNQRWKAYRNVDHKRNYICHHKDCRYDYESLIDLKKHYRSSKHLDHRWFCEYDGCSQHFPSERKLEEHTNDGEHTSGQPFTCWHYGCDFESKTRDVFDIHTNTHSPEELIRTIKQTNTERQFGCEHIGCGKRFVDRHQLNDHSILHSGARYRCEVDGCSYTSSHPTYIKQHMRRSHKTNHRCPHEGCDFSTGTNYLLSLHVKSRHSAHKQLQCLSCPKRYTKPRDLKAHHLRAHPDSAPTVPWLECPQPDCDYKTKYKPDMAAHEDTIHTMSTTCAECGKSFTSKSRLQTHSKSHNPELKTPCEWPGCDRKFNSAAAMRLHMQTQHADTTPAHRCQWPGCDKAYSHPTSLLMHERRVHEGVLDHRCHWPGCDYQTTNRIRLNNHINSQHKVMTQREDNTRHETQVNREKTSAEEVVDSEDNESNDGIDCDINDETDVGSDAEDNEDNNHMNKDLNKTNELNVNSSDSHESNDGIYCDINIGFNNEIEVGSDAQDIQENTGLNTDFNMRTNGDENETRDEIQSEYKNRKTGLKSDTDKRPKKDHQNSQYKRNYICHHKDCRYDYISLIDLKKHYRRSKHLDHRWFCKTDGCSQHFPSEIKLIAHTYAGEHTSGQPFTCWHYGCDFESITRDVFDIHTDTHSPEVLIQAMKQSAEPQFVCEHNGCGKRFTDKTILNSHMITHSGLRFRCEEANCSATFTHPSSLRKHTHRIHRSDFQCPREGCNFSAGSKCELSDHVKRRHTEAARKQFQCSATGCPKRFTERRALNAHHLREHPDAAPTVPWLECPQPDCDYRTKYAPDMAGHEAAFHTMSNACAECGKSFANKSRLQTHLKTHNEELKTPCEWPGCDRKFNSASAMRNHIEAQHSDSGPAYRCQWPGCDKTYSLQISLAMHERRVHKGVAEHRCHWPGCDYQTTNRVRLHSHINGHKGLKAYQCSHPGCDYESKREDNTRHETQDNREKTSAEEMVDSENNESNDETDVGSDAEDNEDMSINDKNSDSDTDFKPKLSKKWSKGVKRELHSDKRSNNCAKKTKTIGSTDSETRVKTNTDPQPTNRWRNPQYKRYYICHHKDCRNDYISLPDLRKHYRKSKHLDHRWFCDTKGCSQHFPSERKLDEHKTAGQHTPQLPFTCWHYGCDYECKTRYAFDAHTSGHSPEELIRALKRLPIERQFVCQHIGCGKSFAEKSVLKVHMISHSGAKYRCEDTGCSAVFSHPSQLHHHVAVAHRTDYRCRHEGCRFAAGTRSLLNNHERTQHTEGKPYVCSVGDCPKRYATQRLLDVHQRRFHPEAVPDVQWLDCPHPRCQYRTKHRHDMTQHEATDHTMAHKCDECGKCFTHTARLRGHMKTHNPELKVACEWPGCDRRFFTETIMKVHMEGQHSDASPAYRCQWPGCDKSYSLPLSLTMHERRVHKGMDKQRCHWPACDYQTTNRIRLYNHINKHKGLNAFQCSHPGCDYRSKKCIEMDNHIKSHSKL</sequence>
<feature type="region of interest" description="Disordered" evidence="10">
    <location>
        <begin position="543"/>
        <end position="583"/>
    </location>
</feature>
<feature type="region of interest" description="Disordered" evidence="10">
    <location>
        <begin position="916"/>
        <end position="994"/>
    </location>
</feature>
<evidence type="ECO:0000256" key="8">
    <source>
        <dbReference type="ARBA" id="ARBA00023242"/>
    </source>
</evidence>
<feature type="domain" description="C2H2-type" evidence="11">
    <location>
        <begin position="1291"/>
        <end position="1321"/>
    </location>
</feature>
<dbReference type="PANTHER" id="PTHR46179:SF13">
    <property type="entry name" value="C2H2-TYPE DOMAIN-CONTAINING PROTEIN"/>
    <property type="match status" value="1"/>
</dbReference>
<feature type="compositionally biased region" description="Basic and acidic residues" evidence="10">
    <location>
        <begin position="840"/>
        <end position="860"/>
    </location>
</feature>
<feature type="domain" description="C2H2-type" evidence="11">
    <location>
        <begin position="2188"/>
        <end position="2218"/>
    </location>
</feature>
<evidence type="ECO:0000256" key="2">
    <source>
        <dbReference type="ARBA" id="ARBA00022723"/>
    </source>
</evidence>
<feature type="region of interest" description="Disordered" evidence="10">
    <location>
        <begin position="1"/>
        <end position="119"/>
    </location>
</feature>
<feature type="domain" description="C2H2-type" evidence="11">
    <location>
        <begin position="1112"/>
        <end position="1141"/>
    </location>
</feature>
<dbReference type="PROSITE" id="PS00028">
    <property type="entry name" value="ZINC_FINGER_C2H2_1"/>
    <property type="match status" value="32"/>
</dbReference>
<feature type="domain" description="C2H2-type" evidence="11">
    <location>
        <begin position="2248"/>
        <end position="2278"/>
    </location>
</feature>
<name>A0A7R9KNW1_9ACAR</name>
<evidence type="ECO:0000256" key="1">
    <source>
        <dbReference type="ARBA" id="ARBA00004123"/>
    </source>
</evidence>
<dbReference type="PROSITE" id="PS50157">
    <property type="entry name" value="ZINC_FINGER_C2H2_2"/>
    <property type="match status" value="29"/>
</dbReference>
<feature type="compositionally biased region" description="Basic and acidic residues" evidence="10">
    <location>
        <begin position="974"/>
        <end position="990"/>
    </location>
</feature>
<keyword evidence="7" id="KW-0804">Transcription</keyword>
<feature type="compositionally biased region" description="Polar residues" evidence="10">
    <location>
        <begin position="548"/>
        <end position="557"/>
    </location>
</feature>
<feature type="compositionally biased region" description="Basic and acidic residues" evidence="10">
    <location>
        <begin position="46"/>
        <end position="55"/>
    </location>
</feature>
<feature type="domain" description="C2H2-type" evidence="11">
    <location>
        <begin position="706"/>
        <end position="733"/>
    </location>
</feature>
<accession>A0A7R9KNW1</accession>
<feature type="domain" description="C2H2-type" evidence="11">
    <location>
        <begin position="129"/>
        <end position="158"/>
    </location>
</feature>
<evidence type="ECO:0000256" key="7">
    <source>
        <dbReference type="ARBA" id="ARBA00023163"/>
    </source>
</evidence>
<feature type="compositionally biased region" description="Basic and acidic residues" evidence="10">
    <location>
        <begin position="891"/>
        <end position="903"/>
    </location>
</feature>
<feature type="compositionally biased region" description="Basic and acidic residues" evidence="10">
    <location>
        <begin position="1984"/>
        <end position="1994"/>
    </location>
</feature>
<reference evidence="12" key="1">
    <citation type="submission" date="2020-11" db="EMBL/GenBank/DDBJ databases">
        <authorList>
            <person name="Tran Van P."/>
        </authorList>
    </citation>
    <scope>NUCLEOTIDE SEQUENCE</scope>
</reference>
<keyword evidence="4 9" id="KW-0863">Zinc-finger</keyword>
<feature type="domain" description="C2H2-type" evidence="11">
    <location>
        <begin position="2312"/>
        <end position="2339"/>
    </location>
</feature>
<feature type="compositionally biased region" description="Basic and acidic residues" evidence="10">
    <location>
        <begin position="558"/>
        <end position="570"/>
    </location>
</feature>
<dbReference type="GO" id="GO:0005634">
    <property type="term" value="C:nucleus"/>
    <property type="evidence" value="ECO:0007669"/>
    <property type="project" value="UniProtKB-SubCell"/>
</dbReference>
<dbReference type="EMBL" id="OC858575">
    <property type="protein sequence ID" value="CAD7626625.1"/>
    <property type="molecule type" value="Genomic_DNA"/>
</dbReference>
<dbReference type="SMART" id="SM00355">
    <property type="entry name" value="ZnF_C2H2"/>
    <property type="match status" value="51"/>
</dbReference>
<feature type="compositionally biased region" description="Polar residues" evidence="10">
    <location>
        <begin position="1490"/>
        <end position="1499"/>
    </location>
</feature>
<feature type="domain" description="C2H2-type" evidence="11">
    <location>
        <begin position="1263"/>
        <end position="1290"/>
    </location>
</feature>
<feature type="compositionally biased region" description="Basic and acidic residues" evidence="10">
    <location>
        <begin position="926"/>
        <end position="952"/>
    </location>
</feature>
<dbReference type="FunFam" id="3.30.160.60:FF:000100">
    <property type="entry name" value="Zinc finger 45-like"/>
    <property type="match status" value="1"/>
</dbReference>
<feature type="domain" description="C2H2-type" evidence="11">
    <location>
        <begin position="1038"/>
        <end position="1069"/>
    </location>
</feature>
<feature type="domain" description="C2H2-type" evidence="11">
    <location>
        <begin position="2372"/>
        <end position="2402"/>
    </location>
</feature>
<feature type="domain" description="C2H2-type" evidence="11">
    <location>
        <begin position="1737"/>
        <end position="1767"/>
    </location>
</feature>
<feature type="compositionally biased region" description="Basic and acidic residues" evidence="10">
    <location>
        <begin position="1383"/>
        <end position="1402"/>
    </location>
</feature>
<feature type="domain" description="C2H2-type" evidence="11">
    <location>
        <begin position="764"/>
        <end position="794"/>
    </location>
</feature>
<feature type="compositionally biased region" description="Basic and acidic residues" evidence="10">
    <location>
        <begin position="2004"/>
        <end position="2014"/>
    </location>
</feature>
<feature type="region of interest" description="Disordered" evidence="10">
    <location>
        <begin position="1380"/>
        <end position="1462"/>
    </location>
</feature>
<feature type="domain" description="C2H2-type" evidence="11">
    <location>
        <begin position="2340"/>
        <end position="2370"/>
    </location>
</feature>
<dbReference type="Gene3D" id="3.30.160.60">
    <property type="entry name" value="Classic Zinc Finger"/>
    <property type="match status" value="18"/>
</dbReference>
<gene>
    <name evidence="12" type="ORF">OSB1V03_LOCUS7058</name>
</gene>